<evidence type="ECO:0000256" key="6">
    <source>
        <dbReference type="ARBA" id="ARBA00022619"/>
    </source>
</evidence>
<feature type="binding site" evidence="16">
    <location>
        <position position="55"/>
    </location>
    <ligand>
        <name>Zn(2+)</name>
        <dbReference type="ChEBI" id="CHEBI:29105"/>
        <note>catalytic</note>
    </ligand>
</feature>
<evidence type="ECO:0000313" key="18">
    <source>
        <dbReference type="EMBL" id="OGG51803.1"/>
    </source>
</evidence>
<proteinExistence type="inferred from homology"/>
<feature type="binding site" evidence="15">
    <location>
        <position position="212"/>
    </location>
    <ligand>
        <name>substrate</name>
    </ligand>
</feature>
<feature type="domain" description="CMP/dCMP-type deaminase" evidence="17">
    <location>
        <begin position="6"/>
        <end position="128"/>
    </location>
</feature>
<dbReference type="PANTHER" id="PTHR38011:SF7">
    <property type="entry name" value="2,5-DIAMINO-6-RIBOSYLAMINO-4(3H)-PYRIMIDINONE 5'-PHOSPHATE REDUCTASE"/>
    <property type="match status" value="1"/>
</dbReference>
<keyword evidence="9 13" id="KW-0862">Zinc</keyword>
<evidence type="ECO:0000313" key="19">
    <source>
        <dbReference type="Proteomes" id="UP000176445"/>
    </source>
</evidence>
<keyword evidence="11 13" id="KW-0560">Oxidoreductase</keyword>
<comment type="similarity">
    <text evidence="4 13">In the N-terminal section; belongs to the cytidine and deoxycytidylate deaminase family.</text>
</comment>
<feature type="binding site" evidence="15">
    <location>
        <position position="226"/>
    </location>
    <ligand>
        <name>NADP(+)</name>
        <dbReference type="ChEBI" id="CHEBI:58349"/>
    </ligand>
</feature>
<dbReference type="Proteomes" id="UP000176445">
    <property type="component" value="Unassembled WGS sequence"/>
</dbReference>
<comment type="pathway">
    <text evidence="3 13">Cofactor biosynthesis; riboflavin biosynthesis; 5-amino-6-(D-ribitylamino)uracil from GTP: step 3/4.</text>
</comment>
<comment type="catalytic activity">
    <reaction evidence="13">
        <text>5-amino-6-(5-phospho-D-ribitylamino)uracil + NADP(+) = 5-amino-6-(5-phospho-D-ribosylamino)uracil + NADPH + H(+)</text>
        <dbReference type="Rhea" id="RHEA:17845"/>
        <dbReference type="ChEBI" id="CHEBI:15378"/>
        <dbReference type="ChEBI" id="CHEBI:57783"/>
        <dbReference type="ChEBI" id="CHEBI:58349"/>
        <dbReference type="ChEBI" id="CHEBI:58421"/>
        <dbReference type="ChEBI" id="CHEBI:58453"/>
        <dbReference type="EC" id="1.1.1.193"/>
    </reaction>
</comment>
<keyword evidence="10 13" id="KW-0521">NADP</keyword>
<comment type="catalytic activity">
    <reaction evidence="13">
        <text>2,5-diamino-6-hydroxy-4-(5-phosphoribosylamino)-pyrimidine + H2O + H(+) = 5-amino-6-(5-phospho-D-ribosylamino)uracil + NH4(+)</text>
        <dbReference type="Rhea" id="RHEA:21868"/>
        <dbReference type="ChEBI" id="CHEBI:15377"/>
        <dbReference type="ChEBI" id="CHEBI:15378"/>
        <dbReference type="ChEBI" id="CHEBI:28938"/>
        <dbReference type="ChEBI" id="CHEBI:58453"/>
        <dbReference type="ChEBI" id="CHEBI:58614"/>
        <dbReference type="EC" id="3.5.4.26"/>
    </reaction>
</comment>
<dbReference type="FunFam" id="3.40.140.10:FF:000025">
    <property type="entry name" value="Riboflavin biosynthesis protein RibD"/>
    <property type="match status" value="1"/>
</dbReference>
<feature type="active site" description="Proton donor" evidence="14">
    <location>
        <position position="57"/>
    </location>
</feature>
<organism evidence="18 19">
    <name type="scientific">Candidatus Kaiserbacteria bacterium RIFCSPHIGHO2_01_FULL_54_36b</name>
    <dbReference type="NCBI Taxonomy" id="1798483"/>
    <lineage>
        <taxon>Bacteria</taxon>
        <taxon>Candidatus Kaiseribacteriota</taxon>
    </lineage>
</organism>
<comment type="function">
    <text evidence="1 13">Converts 2,5-diamino-6-(ribosylamino)-4(3h)-pyrimidinone 5'-phosphate into 5-amino-6-(ribosylamino)-2,4(1h,3h)-pyrimidinedione 5'-phosphate.</text>
</comment>
<evidence type="ECO:0000256" key="11">
    <source>
        <dbReference type="ARBA" id="ARBA00023002"/>
    </source>
</evidence>
<keyword evidence="8 13" id="KW-0378">Hydrolase</keyword>
<dbReference type="GO" id="GO:0008835">
    <property type="term" value="F:diaminohydroxyphosphoribosylaminopyrimidine deaminase activity"/>
    <property type="evidence" value="ECO:0007669"/>
    <property type="project" value="UniProtKB-EC"/>
</dbReference>
<dbReference type="SUPFAM" id="SSF53927">
    <property type="entry name" value="Cytidine deaminase-like"/>
    <property type="match status" value="1"/>
</dbReference>
<dbReference type="GO" id="GO:0008703">
    <property type="term" value="F:5-amino-6-(5-phosphoribosylamino)uracil reductase activity"/>
    <property type="evidence" value="ECO:0007669"/>
    <property type="project" value="UniProtKB-EC"/>
</dbReference>
<feature type="binding site" evidence="15">
    <location>
        <position position="205"/>
    </location>
    <ligand>
        <name>NADP(+)</name>
        <dbReference type="ChEBI" id="CHEBI:58349"/>
    </ligand>
</feature>
<evidence type="ECO:0000256" key="9">
    <source>
        <dbReference type="ARBA" id="ARBA00022833"/>
    </source>
</evidence>
<keyword evidence="6 13" id="KW-0686">Riboflavin biosynthesis</keyword>
<dbReference type="NCBIfam" id="TIGR00326">
    <property type="entry name" value="eubact_ribD"/>
    <property type="match status" value="1"/>
</dbReference>
<gene>
    <name evidence="18" type="ORF">A2704_01170</name>
</gene>
<evidence type="ECO:0000256" key="8">
    <source>
        <dbReference type="ARBA" id="ARBA00022801"/>
    </source>
</evidence>
<comment type="similarity">
    <text evidence="5 13">In the C-terminal section; belongs to the HTP reductase family.</text>
</comment>
<dbReference type="InterPro" id="IPR002734">
    <property type="entry name" value="RibDG_C"/>
</dbReference>
<dbReference type="Gene3D" id="3.40.140.10">
    <property type="entry name" value="Cytidine Deaminase, domain 2"/>
    <property type="match status" value="1"/>
</dbReference>
<dbReference type="CDD" id="cd01284">
    <property type="entry name" value="Riboflavin_deaminase-reductase"/>
    <property type="match status" value="1"/>
</dbReference>
<evidence type="ECO:0000256" key="15">
    <source>
        <dbReference type="PIRSR" id="PIRSR006769-2"/>
    </source>
</evidence>
<sequence length="362" mass="39798">MDRLSAHDMKYLRAAFRLARKGLGRTFPNPMVGAVIVRRGRVVGQGYHRKAGSAHAEIEALAAAGVRAMGATLYVNLEPCSHWGRTPPCVDAIVQARIKKVVCCMRDPNPKVSGKGIRRLRRAGIEVSIGGCSAEAEILNEGFLFFHRHHRPFIAIKFAASLDGKIATHTGDSKWITNARARAYARALRGHYQAILVGINTVLKDDPHLGVRIKNRPDPLRVILDSTLRIPLKSKVLRDTNVLIFTTKRASTEKKRLLIERGVDVVEVGSRINVKALMRELYKRGITSVLIEGGGEVLGSFVDARCVDKVYVFHAPILIGGEAAKSAVGGRRAPSIREALRLTRIVRKTFGDNILVSGYPVK</sequence>
<name>A0A1F6CRM5_9BACT</name>
<comment type="cofactor">
    <cofactor evidence="13 16">
        <name>Zn(2+)</name>
        <dbReference type="ChEBI" id="CHEBI:29105"/>
    </cofactor>
    <text evidence="13 16">Binds 1 zinc ion.</text>
</comment>
<dbReference type="GO" id="GO:0009231">
    <property type="term" value="P:riboflavin biosynthetic process"/>
    <property type="evidence" value="ECO:0007669"/>
    <property type="project" value="UniProtKB-UniPathway"/>
</dbReference>
<feature type="binding site" evidence="16">
    <location>
        <position position="80"/>
    </location>
    <ligand>
        <name>Zn(2+)</name>
        <dbReference type="ChEBI" id="CHEBI:29105"/>
        <note>catalytic</note>
    </ligand>
</feature>
<evidence type="ECO:0000256" key="5">
    <source>
        <dbReference type="ARBA" id="ARBA00007417"/>
    </source>
</evidence>
<feature type="binding site" evidence="15">
    <location>
        <position position="173"/>
    </location>
    <ligand>
        <name>substrate</name>
    </ligand>
</feature>
<evidence type="ECO:0000256" key="3">
    <source>
        <dbReference type="ARBA" id="ARBA00004910"/>
    </source>
</evidence>
<feature type="binding site" evidence="16">
    <location>
        <position position="89"/>
    </location>
    <ligand>
        <name>Zn(2+)</name>
        <dbReference type="ChEBI" id="CHEBI:29105"/>
        <note>catalytic</note>
    </ligand>
</feature>
<keyword evidence="7 13" id="KW-0479">Metal-binding</keyword>
<dbReference type="Pfam" id="PF01872">
    <property type="entry name" value="RibD_C"/>
    <property type="match status" value="1"/>
</dbReference>
<feature type="binding site" evidence="15">
    <location>
        <position position="159"/>
    </location>
    <ligand>
        <name>NADP(+)</name>
        <dbReference type="ChEBI" id="CHEBI:58349"/>
    </ligand>
</feature>
<protein>
    <recommendedName>
        <fullName evidence="13">Riboflavin biosynthesis protein RibD</fullName>
    </recommendedName>
    <domain>
        <recommendedName>
            <fullName evidence="13">Diaminohydroxyphosphoribosylaminopyrimidine deaminase</fullName>
            <shortName evidence="13">DRAP deaminase</shortName>
            <ecNumber evidence="13">3.5.4.26</ecNumber>
        </recommendedName>
        <alternativeName>
            <fullName evidence="13">Riboflavin-specific deaminase</fullName>
        </alternativeName>
    </domain>
    <domain>
        <recommendedName>
            <fullName evidence="13">5-amino-6-(5-phosphoribosylamino)uracil reductase</fullName>
            <ecNumber evidence="13">1.1.1.193</ecNumber>
        </recommendedName>
        <alternativeName>
            <fullName evidence="13">HTP reductase</fullName>
        </alternativeName>
    </domain>
</protein>
<feature type="binding site" evidence="15">
    <location>
        <position position="209"/>
    </location>
    <ligand>
        <name>substrate</name>
    </ligand>
</feature>
<evidence type="ECO:0000256" key="13">
    <source>
        <dbReference type="PIRNR" id="PIRNR006769"/>
    </source>
</evidence>
<dbReference type="EC" id="1.1.1.193" evidence="13"/>
<dbReference type="InterPro" id="IPR016193">
    <property type="entry name" value="Cytidine_deaminase-like"/>
</dbReference>
<dbReference type="PIRSF" id="PIRSF006769">
    <property type="entry name" value="RibD"/>
    <property type="match status" value="1"/>
</dbReference>
<dbReference type="PROSITE" id="PS00903">
    <property type="entry name" value="CYT_DCMP_DEAMINASES_1"/>
    <property type="match status" value="1"/>
</dbReference>
<evidence type="ECO:0000256" key="1">
    <source>
        <dbReference type="ARBA" id="ARBA00002151"/>
    </source>
</evidence>
<feature type="binding site" evidence="15">
    <location>
        <position position="175"/>
    </location>
    <ligand>
        <name>NADP(+)</name>
        <dbReference type="ChEBI" id="CHEBI:58349"/>
    </ligand>
</feature>
<dbReference type="InterPro" id="IPR024072">
    <property type="entry name" value="DHFR-like_dom_sf"/>
</dbReference>
<dbReference type="InterPro" id="IPR011549">
    <property type="entry name" value="RibD_C"/>
</dbReference>
<evidence type="ECO:0000259" key="17">
    <source>
        <dbReference type="PROSITE" id="PS51747"/>
    </source>
</evidence>
<dbReference type="UniPathway" id="UPA00275">
    <property type="reaction ID" value="UER00401"/>
</dbReference>
<evidence type="ECO:0000256" key="12">
    <source>
        <dbReference type="ARBA" id="ARBA00023268"/>
    </source>
</evidence>
<dbReference type="InterPro" id="IPR050765">
    <property type="entry name" value="Riboflavin_Biosynth_HTPR"/>
</dbReference>
<reference evidence="18 19" key="1">
    <citation type="journal article" date="2016" name="Nat. Commun.">
        <title>Thousands of microbial genomes shed light on interconnected biogeochemical processes in an aquifer system.</title>
        <authorList>
            <person name="Anantharaman K."/>
            <person name="Brown C.T."/>
            <person name="Hug L.A."/>
            <person name="Sharon I."/>
            <person name="Castelle C.J."/>
            <person name="Probst A.J."/>
            <person name="Thomas B.C."/>
            <person name="Singh A."/>
            <person name="Wilkins M.J."/>
            <person name="Karaoz U."/>
            <person name="Brodie E.L."/>
            <person name="Williams K.H."/>
            <person name="Hubbard S.S."/>
            <person name="Banfield J.F."/>
        </authorList>
    </citation>
    <scope>NUCLEOTIDE SEQUENCE [LARGE SCALE GENOMIC DNA]</scope>
</reference>
<feature type="binding site" evidence="15">
    <location>
        <position position="201"/>
    </location>
    <ligand>
        <name>NADP(+)</name>
        <dbReference type="ChEBI" id="CHEBI:58349"/>
    </ligand>
</feature>
<evidence type="ECO:0000256" key="14">
    <source>
        <dbReference type="PIRSR" id="PIRSR006769-1"/>
    </source>
</evidence>
<dbReference type="Gene3D" id="3.40.430.10">
    <property type="entry name" value="Dihydrofolate Reductase, subunit A"/>
    <property type="match status" value="1"/>
</dbReference>
<evidence type="ECO:0000256" key="4">
    <source>
        <dbReference type="ARBA" id="ARBA00005259"/>
    </source>
</evidence>
<feature type="binding site" evidence="15">
    <location>
        <position position="292"/>
    </location>
    <ligand>
        <name>substrate</name>
    </ligand>
</feature>
<dbReference type="PROSITE" id="PS51747">
    <property type="entry name" value="CYT_DCMP_DEAMINASES_2"/>
    <property type="match status" value="1"/>
</dbReference>
<dbReference type="GO" id="GO:0050661">
    <property type="term" value="F:NADP binding"/>
    <property type="evidence" value="ECO:0007669"/>
    <property type="project" value="InterPro"/>
</dbReference>
<dbReference type="InterPro" id="IPR002125">
    <property type="entry name" value="CMP_dCMP_dom"/>
</dbReference>
<dbReference type="AlphaFoldDB" id="A0A1F6CRM5"/>
<dbReference type="GO" id="GO:0008270">
    <property type="term" value="F:zinc ion binding"/>
    <property type="evidence" value="ECO:0007669"/>
    <property type="project" value="InterPro"/>
</dbReference>
<keyword evidence="12" id="KW-0511">Multifunctional enzyme</keyword>
<feature type="binding site" evidence="15">
    <location>
        <begin position="294"/>
        <end position="300"/>
    </location>
    <ligand>
        <name>NADP(+)</name>
        <dbReference type="ChEBI" id="CHEBI:58349"/>
    </ligand>
</feature>
<evidence type="ECO:0000256" key="7">
    <source>
        <dbReference type="ARBA" id="ARBA00022723"/>
    </source>
</evidence>
<comment type="pathway">
    <text evidence="2 13">Cofactor biosynthesis; riboflavin biosynthesis; 5-amino-6-(D-ribitylamino)uracil from GTP: step 2/4.</text>
</comment>
<dbReference type="EMBL" id="MFKW01000014">
    <property type="protein sequence ID" value="OGG51803.1"/>
    <property type="molecule type" value="Genomic_DNA"/>
</dbReference>
<evidence type="ECO:0000256" key="10">
    <source>
        <dbReference type="ARBA" id="ARBA00022857"/>
    </source>
</evidence>
<evidence type="ECO:0000256" key="16">
    <source>
        <dbReference type="PIRSR" id="PIRSR006769-3"/>
    </source>
</evidence>
<dbReference type="InterPro" id="IPR004794">
    <property type="entry name" value="Eubact_RibD"/>
</dbReference>
<dbReference type="InterPro" id="IPR016192">
    <property type="entry name" value="APOBEC/CMP_deaminase_Zn-bd"/>
</dbReference>
<accession>A0A1F6CRM5</accession>
<dbReference type="PANTHER" id="PTHR38011">
    <property type="entry name" value="DIHYDROFOLATE REDUCTASE FAMILY PROTEIN (AFU_ORTHOLOGUE AFUA_8G06820)"/>
    <property type="match status" value="1"/>
</dbReference>
<comment type="caution">
    <text evidence="18">The sequence shown here is derived from an EMBL/GenBank/DDBJ whole genome shotgun (WGS) entry which is preliminary data.</text>
</comment>
<dbReference type="EC" id="3.5.4.26" evidence="13"/>
<dbReference type="SUPFAM" id="SSF53597">
    <property type="entry name" value="Dihydrofolate reductase-like"/>
    <property type="match status" value="1"/>
</dbReference>
<dbReference type="NCBIfam" id="TIGR00227">
    <property type="entry name" value="ribD_Cterm"/>
    <property type="match status" value="1"/>
</dbReference>
<feature type="binding site" evidence="15">
    <location>
        <position position="189"/>
    </location>
    <ligand>
        <name>substrate</name>
    </ligand>
</feature>
<dbReference type="Pfam" id="PF00383">
    <property type="entry name" value="dCMP_cyt_deam_1"/>
    <property type="match status" value="1"/>
</dbReference>
<evidence type="ECO:0000256" key="2">
    <source>
        <dbReference type="ARBA" id="ARBA00004882"/>
    </source>
</evidence>